<evidence type="ECO:0000313" key="1">
    <source>
        <dbReference type="EMBL" id="JAD64401.1"/>
    </source>
</evidence>
<name>A0A0A9BLZ2_ARUDO</name>
<dbReference type="EMBL" id="GBRH01233494">
    <property type="protein sequence ID" value="JAD64401.1"/>
    <property type="molecule type" value="Transcribed_RNA"/>
</dbReference>
<proteinExistence type="predicted"/>
<reference evidence="1" key="1">
    <citation type="submission" date="2014-09" db="EMBL/GenBank/DDBJ databases">
        <authorList>
            <person name="Magalhaes I.L.F."/>
            <person name="Oliveira U."/>
            <person name="Santos F.R."/>
            <person name="Vidigal T.H.D.A."/>
            <person name="Brescovit A.D."/>
            <person name="Santos A.J."/>
        </authorList>
    </citation>
    <scope>NUCLEOTIDE SEQUENCE</scope>
    <source>
        <tissue evidence="1">Shoot tissue taken approximately 20 cm above the soil surface</tissue>
    </source>
</reference>
<sequence length="41" mass="4938">MHDVYINRKTLSLPEDGSRDRTVLSYRNNCYQTSRLITYRT</sequence>
<dbReference type="AlphaFoldDB" id="A0A0A9BLZ2"/>
<protein>
    <submittedName>
        <fullName evidence="1">Uncharacterized protein</fullName>
    </submittedName>
</protein>
<accession>A0A0A9BLZ2</accession>
<reference evidence="1" key="2">
    <citation type="journal article" date="2015" name="Data Brief">
        <title>Shoot transcriptome of the giant reed, Arundo donax.</title>
        <authorList>
            <person name="Barrero R.A."/>
            <person name="Guerrero F.D."/>
            <person name="Moolhuijzen P."/>
            <person name="Goolsby J.A."/>
            <person name="Tidwell J."/>
            <person name="Bellgard S.E."/>
            <person name="Bellgard M.I."/>
        </authorList>
    </citation>
    <scope>NUCLEOTIDE SEQUENCE</scope>
    <source>
        <tissue evidence="1">Shoot tissue taken approximately 20 cm above the soil surface</tissue>
    </source>
</reference>
<organism evidence="1">
    <name type="scientific">Arundo donax</name>
    <name type="common">Giant reed</name>
    <name type="synonym">Donax arundinaceus</name>
    <dbReference type="NCBI Taxonomy" id="35708"/>
    <lineage>
        <taxon>Eukaryota</taxon>
        <taxon>Viridiplantae</taxon>
        <taxon>Streptophyta</taxon>
        <taxon>Embryophyta</taxon>
        <taxon>Tracheophyta</taxon>
        <taxon>Spermatophyta</taxon>
        <taxon>Magnoliopsida</taxon>
        <taxon>Liliopsida</taxon>
        <taxon>Poales</taxon>
        <taxon>Poaceae</taxon>
        <taxon>PACMAD clade</taxon>
        <taxon>Arundinoideae</taxon>
        <taxon>Arundineae</taxon>
        <taxon>Arundo</taxon>
    </lineage>
</organism>